<feature type="site" description="Positions MEP for the nucleophilic attack" evidence="7">
    <location>
        <position position="194"/>
    </location>
</feature>
<evidence type="ECO:0000256" key="5">
    <source>
        <dbReference type="ARBA" id="ARBA00022695"/>
    </source>
</evidence>
<sequence>MEVSLLIPAAGNGERLGLGPKAFLRVGGRTLLEWALRAFPGAAEVLVALPPGAEAPRGLRAVFLEGGKTRQESVARLLEAASLPLVLVHDVARPFASTLLVERVLRAAQATGAAAPVLPLPDTLVRPEGEAYGEVVPREALRLVQTPQGFFTALLREAHAYAKRRGLTATDDAQLVRALGYPVALVAGERTAFKITYPEDLLLAEALARVWNA</sequence>
<gene>
    <name evidence="7 8" type="primary">ispD</name>
    <name evidence="8" type="ORF">ETP66_04930</name>
</gene>
<name>A0A4Q9B589_9DEIN</name>
<dbReference type="Proteomes" id="UP000292858">
    <property type="component" value="Unassembled WGS sequence"/>
</dbReference>
<keyword evidence="5 7" id="KW-0548">Nucleotidyltransferase</keyword>
<dbReference type="RefSeq" id="WP_130841187.1">
    <property type="nucleotide sequence ID" value="NZ_SIJL01000005.1"/>
</dbReference>
<evidence type="ECO:0000256" key="2">
    <source>
        <dbReference type="ARBA" id="ARBA00004787"/>
    </source>
</evidence>
<dbReference type="GO" id="GO:0019288">
    <property type="term" value="P:isopentenyl diphosphate biosynthetic process, methylerythritol 4-phosphate pathway"/>
    <property type="evidence" value="ECO:0007669"/>
    <property type="project" value="UniProtKB-UniRule"/>
</dbReference>
<evidence type="ECO:0000313" key="8">
    <source>
        <dbReference type="EMBL" id="TBH20763.1"/>
    </source>
</evidence>
<dbReference type="NCBIfam" id="TIGR00453">
    <property type="entry name" value="ispD"/>
    <property type="match status" value="1"/>
</dbReference>
<dbReference type="OrthoDB" id="9806837at2"/>
<comment type="function">
    <text evidence="7">Catalyzes the formation of 4-diphosphocytidyl-2-C-methyl-D-erythritol from CTP and 2-C-methyl-D-erythritol 4-phosphate (MEP).</text>
</comment>
<protein>
    <recommendedName>
        <fullName evidence="7">2-C-methyl-D-erythritol 4-phosphate cytidylyltransferase</fullName>
        <ecNumber evidence="7">2.7.7.60</ecNumber>
    </recommendedName>
    <alternativeName>
        <fullName evidence="7">4-diphosphocytidyl-2C-methyl-D-erythritol synthase</fullName>
    </alternativeName>
    <alternativeName>
        <fullName evidence="7">MEP cytidylyltransferase</fullName>
        <shortName evidence="7">MCT</shortName>
    </alternativeName>
</protein>
<dbReference type="InterPro" id="IPR029044">
    <property type="entry name" value="Nucleotide-diphossugar_trans"/>
</dbReference>
<dbReference type="PANTHER" id="PTHR32125">
    <property type="entry name" value="2-C-METHYL-D-ERYTHRITOL 4-PHOSPHATE CYTIDYLYLTRANSFERASE, CHLOROPLASTIC"/>
    <property type="match status" value="1"/>
</dbReference>
<dbReference type="EMBL" id="SIJL01000005">
    <property type="protein sequence ID" value="TBH20763.1"/>
    <property type="molecule type" value="Genomic_DNA"/>
</dbReference>
<evidence type="ECO:0000313" key="9">
    <source>
        <dbReference type="Proteomes" id="UP000292858"/>
    </source>
</evidence>
<dbReference type="InterPro" id="IPR034683">
    <property type="entry name" value="IspD/TarI"/>
</dbReference>
<evidence type="ECO:0000256" key="1">
    <source>
        <dbReference type="ARBA" id="ARBA00001282"/>
    </source>
</evidence>
<reference evidence="8 9" key="1">
    <citation type="submission" date="2019-02" db="EMBL/GenBank/DDBJ databases">
        <title>Thermus sp. a novel from hot spring.</title>
        <authorList>
            <person name="Zhao Z."/>
        </authorList>
    </citation>
    <scope>NUCLEOTIDE SEQUENCE [LARGE SCALE GENOMIC DNA]</scope>
    <source>
        <strain evidence="8 9">CFH 72773T</strain>
    </source>
</reference>
<keyword evidence="9" id="KW-1185">Reference proteome</keyword>
<feature type="site" description="Transition state stabilizer" evidence="7">
    <location>
        <position position="21"/>
    </location>
</feature>
<dbReference type="PANTHER" id="PTHR32125:SF4">
    <property type="entry name" value="2-C-METHYL-D-ERYTHRITOL 4-PHOSPHATE CYTIDYLYLTRANSFERASE, CHLOROPLASTIC"/>
    <property type="match status" value="1"/>
</dbReference>
<dbReference type="CDD" id="cd02516">
    <property type="entry name" value="CDP-ME_synthetase"/>
    <property type="match status" value="1"/>
</dbReference>
<keyword evidence="6 7" id="KW-0414">Isoprene biosynthesis</keyword>
<proteinExistence type="inferred from homology"/>
<evidence type="ECO:0000256" key="6">
    <source>
        <dbReference type="ARBA" id="ARBA00023229"/>
    </source>
</evidence>
<dbReference type="InterPro" id="IPR001228">
    <property type="entry name" value="IspD"/>
</dbReference>
<dbReference type="GO" id="GO:0050518">
    <property type="term" value="F:2-C-methyl-D-erythritol 4-phosphate cytidylyltransferase activity"/>
    <property type="evidence" value="ECO:0007669"/>
    <property type="project" value="UniProtKB-UniRule"/>
</dbReference>
<feature type="site" description="Positions MEP for the nucleophilic attack" evidence="7">
    <location>
        <position position="138"/>
    </location>
</feature>
<dbReference type="InterPro" id="IPR018294">
    <property type="entry name" value="ISPD_synthase_CS"/>
</dbReference>
<dbReference type="HAMAP" id="MF_00108">
    <property type="entry name" value="IspD"/>
    <property type="match status" value="1"/>
</dbReference>
<evidence type="ECO:0000256" key="4">
    <source>
        <dbReference type="ARBA" id="ARBA00022679"/>
    </source>
</evidence>
<feature type="site" description="Transition state stabilizer" evidence="7">
    <location>
        <position position="15"/>
    </location>
</feature>
<dbReference type="UniPathway" id="UPA00056">
    <property type="reaction ID" value="UER00093"/>
</dbReference>
<dbReference type="PROSITE" id="PS01295">
    <property type="entry name" value="ISPD"/>
    <property type="match status" value="1"/>
</dbReference>
<comment type="similarity">
    <text evidence="3 7">Belongs to the IspD/TarI cytidylyltransferase family. IspD subfamily.</text>
</comment>
<dbReference type="AlphaFoldDB" id="A0A4Q9B589"/>
<comment type="catalytic activity">
    <reaction evidence="1 7">
        <text>2-C-methyl-D-erythritol 4-phosphate + CTP + H(+) = 4-CDP-2-C-methyl-D-erythritol + diphosphate</text>
        <dbReference type="Rhea" id="RHEA:13429"/>
        <dbReference type="ChEBI" id="CHEBI:15378"/>
        <dbReference type="ChEBI" id="CHEBI:33019"/>
        <dbReference type="ChEBI" id="CHEBI:37563"/>
        <dbReference type="ChEBI" id="CHEBI:57823"/>
        <dbReference type="ChEBI" id="CHEBI:58262"/>
        <dbReference type="EC" id="2.7.7.60"/>
    </reaction>
</comment>
<dbReference type="EC" id="2.7.7.60" evidence="7"/>
<keyword evidence="4 7" id="KW-0808">Transferase</keyword>
<dbReference type="SUPFAM" id="SSF53448">
    <property type="entry name" value="Nucleotide-diphospho-sugar transferases"/>
    <property type="match status" value="1"/>
</dbReference>
<accession>A0A4Q9B589</accession>
<dbReference type="Gene3D" id="3.90.550.10">
    <property type="entry name" value="Spore Coat Polysaccharide Biosynthesis Protein SpsA, Chain A"/>
    <property type="match status" value="1"/>
</dbReference>
<dbReference type="Pfam" id="PF01128">
    <property type="entry name" value="IspD"/>
    <property type="match status" value="1"/>
</dbReference>
<comment type="pathway">
    <text evidence="2 7">Isoprenoid biosynthesis; isopentenyl diphosphate biosynthesis via DXP pathway; isopentenyl diphosphate from 1-deoxy-D-xylulose 5-phosphate: step 2/6.</text>
</comment>
<dbReference type="InterPro" id="IPR050088">
    <property type="entry name" value="IspD/TarI_cytidylyltransf_bact"/>
</dbReference>
<comment type="caution">
    <text evidence="8">The sequence shown here is derived from an EMBL/GenBank/DDBJ whole genome shotgun (WGS) entry which is preliminary data.</text>
</comment>
<evidence type="ECO:0000256" key="7">
    <source>
        <dbReference type="HAMAP-Rule" id="MF_00108"/>
    </source>
</evidence>
<evidence type="ECO:0000256" key="3">
    <source>
        <dbReference type="ARBA" id="ARBA00009789"/>
    </source>
</evidence>
<organism evidence="8 9">
    <name type="scientific">Thermus thermamylovorans</name>
    <dbReference type="NCBI Taxonomy" id="2509362"/>
    <lineage>
        <taxon>Bacteria</taxon>
        <taxon>Thermotogati</taxon>
        <taxon>Deinococcota</taxon>
        <taxon>Deinococci</taxon>
        <taxon>Thermales</taxon>
        <taxon>Thermaceae</taxon>
        <taxon>Thermus</taxon>
    </lineage>
</organism>